<dbReference type="Pfam" id="PF13302">
    <property type="entry name" value="Acetyltransf_3"/>
    <property type="match status" value="1"/>
</dbReference>
<sequence length="133" mass="14618">MILAPIQTERLHLRCVAPQDAAATAALMTQAVSEWLAAWPLPCTPQMARQRIETAREAARRKEALTYAITLQDDGKLIGWIGLARCETSPRRAALSYWLGADYHGRGFAREALSALLEVGFSLLQRDVIEAGA</sequence>
<name>A0ABQ6A7J4_9PROT</name>
<reference evidence="3" key="1">
    <citation type="journal article" date="2019" name="Int. J. Syst. Evol. Microbiol.">
        <title>The Global Catalogue of Microorganisms (GCM) 10K type strain sequencing project: providing services to taxonomists for standard genome sequencing and annotation.</title>
        <authorList>
            <consortium name="The Broad Institute Genomics Platform"/>
            <consortium name="The Broad Institute Genome Sequencing Center for Infectious Disease"/>
            <person name="Wu L."/>
            <person name="Ma J."/>
        </authorList>
    </citation>
    <scope>NUCLEOTIDE SEQUENCE [LARGE SCALE GENOMIC DNA]</scope>
    <source>
        <strain evidence="3">NBRC 112502</strain>
    </source>
</reference>
<evidence type="ECO:0000313" key="3">
    <source>
        <dbReference type="Proteomes" id="UP001156641"/>
    </source>
</evidence>
<feature type="domain" description="N-acetyltransferase" evidence="1">
    <location>
        <begin position="11"/>
        <end position="133"/>
    </location>
</feature>
<dbReference type="InterPro" id="IPR016181">
    <property type="entry name" value="Acyl_CoA_acyltransferase"/>
</dbReference>
<dbReference type="PROSITE" id="PS51186">
    <property type="entry name" value="GNAT"/>
    <property type="match status" value="1"/>
</dbReference>
<evidence type="ECO:0000259" key="1">
    <source>
        <dbReference type="PROSITE" id="PS51186"/>
    </source>
</evidence>
<dbReference type="PANTHER" id="PTHR43792">
    <property type="entry name" value="GNAT FAMILY, PUTATIVE (AFU_ORTHOLOGUE AFUA_3G00765)-RELATED-RELATED"/>
    <property type="match status" value="1"/>
</dbReference>
<proteinExistence type="predicted"/>
<comment type="caution">
    <text evidence="2">The sequence shown here is derived from an EMBL/GenBank/DDBJ whole genome shotgun (WGS) entry which is preliminary data.</text>
</comment>
<accession>A0ABQ6A7J4</accession>
<keyword evidence="3" id="KW-1185">Reference proteome</keyword>
<dbReference type="RefSeq" id="WP_284258620.1">
    <property type="nucleotide sequence ID" value="NZ_BSOS01000068.1"/>
</dbReference>
<dbReference type="Proteomes" id="UP001156641">
    <property type="component" value="Unassembled WGS sequence"/>
</dbReference>
<gene>
    <name evidence="2" type="ORF">GCM10010909_25220</name>
</gene>
<organism evidence="2 3">
    <name type="scientific">Acidocella aquatica</name>
    <dbReference type="NCBI Taxonomy" id="1922313"/>
    <lineage>
        <taxon>Bacteria</taxon>
        <taxon>Pseudomonadati</taxon>
        <taxon>Pseudomonadota</taxon>
        <taxon>Alphaproteobacteria</taxon>
        <taxon>Acetobacterales</taxon>
        <taxon>Acidocellaceae</taxon>
        <taxon>Acidocella</taxon>
    </lineage>
</organism>
<dbReference type="InterPro" id="IPR051531">
    <property type="entry name" value="N-acetyltransferase"/>
</dbReference>
<dbReference type="PANTHER" id="PTHR43792:SF1">
    <property type="entry name" value="N-ACETYLTRANSFERASE DOMAIN-CONTAINING PROTEIN"/>
    <property type="match status" value="1"/>
</dbReference>
<dbReference type="Gene3D" id="3.40.630.30">
    <property type="match status" value="1"/>
</dbReference>
<evidence type="ECO:0000313" key="2">
    <source>
        <dbReference type="EMBL" id="GLR67841.1"/>
    </source>
</evidence>
<dbReference type="EMBL" id="BSOS01000068">
    <property type="protein sequence ID" value="GLR67841.1"/>
    <property type="molecule type" value="Genomic_DNA"/>
</dbReference>
<dbReference type="InterPro" id="IPR000182">
    <property type="entry name" value="GNAT_dom"/>
</dbReference>
<dbReference type="SUPFAM" id="SSF55729">
    <property type="entry name" value="Acyl-CoA N-acyltransferases (Nat)"/>
    <property type="match status" value="1"/>
</dbReference>
<protein>
    <recommendedName>
        <fullName evidence="1">N-acetyltransferase domain-containing protein</fullName>
    </recommendedName>
</protein>